<organism evidence="1 2">
    <name type="scientific">Nocardioides malaquae</name>
    <dbReference type="NCBI Taxonomy" id="2773426"/>
    <lineage>
        <taxon>Bacteria</taxon>
        <taxon>Bacillati</taxon>
        <taxon>Actinomycetota</taxon>
        <taxon>Actinomycetes</taxon>
        <taxon>Propionibacteriales</taxon>
        <taxon>Nocardioidaceae</taxon>
        <taxon>Nocardioides</taxon>
    </lineage>
</organism>
<proteinExistence type="predicted"/>
<dbReference type="Proteomes" id="UP000756387">
    <property type="component" value="Unassembled WGS sequence"/>
</dbReference>
<keyword evidence="2" id="KW-1185">Reference proteome</keyword>
<dbReference type="Gene3D" id="1.10.10.10">
    <property type="entry name" value="Winged helix-like DNA-binding domain superfamily/Winged helix DNA-binding domain"/>
    <property type="match status" value="1"/>
</dbReference>
<dbReference type="RefSeq" id="WP_193636632.1">
    <property type="nucleotide sequence ID" value="NZ_JADCSA010000001.1"/>
</dbReference>
<name>A0ABR9RP18_9ACTN</name>
<comment type="caution">
    <text evidence="1">The sequence shown here is derived from an EMBL/GenBank/DDBJ whole genome shotgun (WGS) entry which is preliminary data.</text>
</comment>
<evidence type="ECO:0000313" key="2">
    <source>
        <dbReference type="Proteomes" id="UP000756387"/>
    </source>
</evidence>
<accession>A0ABR9RP18</accession>
<dbReference type="InterPro" id="IPR036388">
    <property type="entry name" value="WH-like_DNA-bd_sf"/>
</dbReference>
<sequence length="205" mass="22352">MNAPQTEPHLRALVLTADQRSSRTSTDAVPQALGLLDHVPTLRSWERTAGDEFQGLLDSPAALTEALLLLMRDGRWHVGVGVGRTETPLPPSTRAGRGPAYVDARRAVERARTSAHHVAVEGDAAWCRHLESALWLWHDLLDRRSEKGWQVVDLLAQGLTHERVAATLGVSQSAVSQRASAAALAEELRARELVTALATLCLEDR</sequence>
<reference evidence="1 2" key="1">
    <citation type="submission" date="2020-10" db="EMBL/GenBank/DDBJ databases">
        <title>Nocardioides sp. isolated from sludge.</title>
        <authorList>
            <person name="Zhang X."/>
        </authorList>
    </citation>
    <scope>NUCLEOTIDE SEQUENCE [LARGE SCALE GENOMIC DNA]</scope>
    <source>
        <strain evidence="1 2">Y6</strain>
    </source>
</reference>
<dbReference type="EMBL" id="JADCSA010000001">
    <property type="protein sequence ID" value="MBE7323323.1"/>
    <property type="molecule type" value="Genomic_DNA"/>
</dbReference>
<protein>
    <submittedName>
        <fullName evidence="1">Transposase</fullName>
    </submittedName>
</protein>
<gene>
    <name evidence="1" type="ORF">IEQ44_01475</name>
</gene>
<evidence type="ECO:0000313" key="1">
    <source>
        <dbReference type="EMBL" id="MBE7323323.1"/>
    </source>
</evidence>